<dbReference type="HOGENOM" id="CLU_1204455_0_0_1"/>
<protein>
    <submittedName>
        <fullName evidence="2">Uncharacterized protein</fullName>
    </submittedName>
</protein>
<feature type="compositionally biased region" description="Polar residues" evidence="1">
    <location>
        <begin position="37"/>
        <end position="64"/>
    </location>
</feature>
<dbReference type="Ensembl" id="ENSMPUT00000011550.1">
    <property type="protein sequence ID" value="ENSMPUP00000011362.1"/>
    <property type="gene ID" value="ENSMPUG00000011452.1"/>
</dbReference>
<evidence type="ECO:0000256" key="1">
    <source>
        <dbReference type="SAM" id="MobiDB-lite"/>
    </source>
</evidence>
<feature type="compositionally biased region" description="Low complexity" evidence="1">
    <location>
        <begin position="1"/>
        <end position="10"/>
    </location>
</feature>
<dbReference type="EMBL" id="AEYP01100723">
    <property type="status" value="NOT_ANNOTATED_CDS"/>
    <property type="molecule type" value="Genomic_DNA"/>
</dbReference>
<proteinExistence type="predicted"/>
<dbReference type="KEGG" id="mpuf:101682027"/>
<feature type="region of interest" description="Disordered" evidence="1">
    <location>
        <begin position="1"/>
        <end position="72"/>
    </location>
</feature>
<evidence type="ECO:0000313" key="2">
    <source>
        <dbReference type="Ensembl" id="ENSMPUP00000011362.1"/>
    </source>
</evidence>
<name>M3YJ55_MUSPF</name>
<dbReference type="InParanoid" id="M3YJ55"/>
<dbReference type="EMBL" id="AEYP01100722">
    <property type="status" value="NOT_ANNOTATED_CDS"/>
    <property type="molecule type" value="Genomic_DNA"/>
</dbReference>
<accession>M3YJ55</accession>
<organism evidence="2">
    <name type="scientific">Mustela putorius furo</name>
    <name type="common">European domestic ferret</name>
    <name type="synonym">Mustela furo</name>
    <dbReference type="NCBI Taxonomy" id="9669"/>
    <lineage>
        <taxon>Eukaryota</taxon>
        <taxon>Metazoa</taxon>
        <taxon>Chordata</taxon>
        <taxon>Craniata</taxon>
        <taxon>Vertebrata</taxon>
        <taxon>Euteleostomi</taxon>
        <taxon>Mammalia</taxon>
        <taxon>Eutheria</taxon>
        <taxon>Laurasiatheria</taxon>
        <taxon>Carnivora</taxon>
        <taxon>Caniformia</taxon>
        <taxon>Musteloidea</taxon>
        <taxon>Mustelidae</taxon>
        <taxon>Mustelinae</taxon>
        <taxon>Mustela</taxon>
    </lineage>
</organism>
<reference evidence="2" key="1">
    <citation type="submission" date="2024-06" db="UniProtKB">
        <authorList>
            <consortium name="Ensembl"/>
        </authorList>
    </citation>
    <scope>IDENTIFICATION</scope>
</reference>
<dbReference type="AlphaFoldDB" id="M3YJ55"/>
<sequence length="230" mass="24881">MSQPPCILSPSPFPSSPSTPKVATPNKNRKEDKKRTSNPNLPFSTPSTLEFSSPPVRSNGQQLRQPRRPKPGLVPYLLATTITLPRSSRPPLGRLLFNRLLAAAASLHSSPAHSSLSRIPDTPPGLLPLSQNPGRPGTLTRLEALTDRDSDSFPFSLALLQACARPSTSHTVEHTQIRTPPPLPPPPMLLTPLLDVSSSAPRCVRVRVRASPASPPGQLLPMRAQLQMMH</sequence>